<evidence type="ECO:0000313" key="2">
    <source>
        <dbReference type="EMBL" id="KAF4030004.1"/>
    </source>
</evidence>
<proteinExistence type="predicted"/>
<keyword evidence="1" id="KW-1133">Transmembrane helix</keyword>
<protein>
    <recommendedName>
        <fullName evidence="4">Transmembrane protein</fullName>
    </recommendedName>
</protein>
<name>A0A833VV21_PHYIN</name>
<evidence type="ECO:0000256" key="1">
    <source>
        <dbReference type="SAM" id="Phobius"/>
    </source>
</evidence>
<evidence type="ECO:0008006" key="4">
    <source>
        <dbReference type="Google" id="ProtNLM"/>
    </source>
</evidence>
<gene>
    <name evidence="2" type="ORF">GN244_ATG18234</name>
</gene>
<accession>A0A833VV21</accession>
<keyword evidence="1" id="KW-0812">Transmembrane</keyword>
<evidence type="ECO:0000313" key="3">
    <source>
        <dbReference type="Proteomes" id="UP000602510"/>
    </source>
</evidence>
<reference evidence="2" key="1">
    <citation type="submission" date="2020-04" db="EMBL/GenBank/DDBJ databases">
        <title>Hybrid Assembly of Korean Phytophthora infestans isolates.</title>
        <authorList>
            <person name="Prokchorchik M."/>
            <person name="Lee Y."/>
            <person name="Seo J."/>
            <person name="Cho J.-H."/>
            <person name="Park Y.-E."/>
            <person name="Jang D.-C."/>
            <person name="Im J.-S."/>
            <person name="Choi J.-G."/>
            <person name="Park H.-J."/>
            <person name="Lee G.-B."/>
            <person name="Lee Y.-G."/>
            <person name="Hong S.-Y."/>
            <person name="Cho K."/>
            <person name="Sohn K.H."/>
        </authorList>
    </citation>
    <scope>NUCLEOTIDE SEQUENCE</scope>
    <source>
        <strain evidence="2">KR_1_A1</strain>
    </source>
</reference>
<keyword evidence="1" id="KW-0472">Membrane</keyword>
<organism evidence="2 3">
    <name type="scientific">Phytophthora infestans</name>
    <name type="common">Potato late blight agent</name>
    <name type="synonym">Botrytis infestans</name>
    <dbReference type="NCBI Taxonomy" id="4787"/>
    <lineage>
        <taxon>Eukaryota</taxon>
        <taxon>Sar</taxon>
        <taxon>Stramenopiles</taxon>
        <taxon>Oomycota</taxon>
        <taxon>Peronosporomycetes</taxon>
        <taxon>Peronosporales</taxon>
        <taxon>Peronosporaceae</taxon>
        <taxon>Phytophthora</taxon>
    </lineage>
</organism>
<dbReference type="Proteomes" id="UP000602510">
    <property type="component" value="Unassembled WGS sequence"/>
</dbReference>
<sequence>MGQQDGYTVQHTAKEISPILKLEVVNLGMTAGCVCNTLLFKSLRNPMMLALVPDTKNIENHKAYALFAVHFVALAGTFYIQAGSALMQAQKWSSTAENPNARTTRAAALSLRRVVARFDVNRLSQLIGRPLNWPVVQELDIKMMGKPTKCIASVECLAVDNQKRKVCTCGASS</sequence>
<dbReference type="AlphaFoldDB" id="A0A833VV21"/>
<dbReference type="EMBL" id="WSZM01000724">
    <property type="protein sequence ID" value="KAF4030004.1"/>
    <property type="molecule type" value="Genomic_DNA"/>
</dbReference>
<keyword evidence="3" id="KW-1185">Reference proteome</keyword>
<comment type="caution">
    <text evidence="2">The sequence shown here is derived from an EMBL/GenBank/DDBJ whole genome shotgun (WGS) entry which is preliminary data.</text>
</comment>
<feature type="transmembrane region" description="Helical" evidence="1">
    <location>
        <begin position="63"/>
        <end position="82"/>
    </location>
</feature>